<protein>
    <recommendedName>
        <fullName evidence="5">PGF-pre-PGF domain-containing protein</fullName>
    </recommendedName>
</protein>
<evidence type="ECO:0000313" key="3">
    <source>
        <dbReference type="EMBL" id="MFD2637646.1"/>
    </source>
</evidence>
<feature type="compositionally biased region" description="Acidic residues" evidence="1">
    <location>
        <begin position="359"/>
        <end position="379"/>
    </location>
</feature>
<feature type="compositionally biased region" description="Acidic residues" evidence="1">
    <location>
        <begin position="125"/>
        <end position="139"/>
    </location>
</feature>
<sequence length="420" mass="47666">MSHTFEEIEEDPEEEGPIDLKVPKITFLGFEATPEELKDYGDMFFVLRFNLDAKAEGYKIYAYSEDGEVEYSHRSDYRVSRISFLEKLYNRWDGKLMHFQVSQIIDGVESEKSKVSTFNFGKEVDPEDDTNDNSSDSDQDETKNNSDDSDTTEEDDTNQTDDRTSNNNNSETDEDETNQTPEIVTVKVSKVNDTHIVTDEAFENVGSGDEINIDLKDDEEADSSVSLTKEQIEYLKENGNKISVERVTTRITIPSSIFEGNENDTVVHVNRLENVFDALSDVYDYTISQGDSTISEFSEPVTISFTVDPEKVQNPDNVKVYYYNEEREEWELIGGTYEDGVVTAETNHFSTYAVFEKEDPSDEETTSDSSEEDSPEENEVAASEPDQVSNNSSSSVIWWMVFGLVIVGAAFIVVRKKLRN</sequence>
<reference evidence="4" key="1">
    <citation type="journal article" date="2019" name="Int. J. Syst. Evol. Microbiol.">
        <title>The Global Catalogue of Microorganisms (GCM) 10K type strain sequencing project: providing services to taxonomists for standard genome sequencing and annotation.</title>
        <authorList>
            <consortium name="The Broad Institute Genomics Platform"/>
            <consortium name="The Broad Institute Genome Sequencing Center for Infectious Disease"/>
            <person name="Wu L."/>
            <person name="Ma J."/>
        </authorList>
    </citation>
    <scope>NUCLEOTIDE SEQUENCE [LARGE SCALE GENOMIC DNA]</scope>
    <source>
        <strain evidence="4">TISTR 1571</strain>
    </source>
</reference>
<dbReference type="EMBL" id="JBHUMZ010000009">
    <property type="protein sequence ID" value="MFD2637646.1"/>
    <property type="molecule type" value="Genomic_DNA"/>
</dbReference>
<evidence type="ECO:0008006" key="5">
    <source>
        <dbReference type="Google" id="ProtNLM"/>
    </source>
</evidence>
<feature type="region of interest" description="Disordered" evidence="1">
    <location>
        <begin position="115"/>
        <end position="186"/>
    </location>
</feature>
<keyword evidence="4" id="KW-1185">Reference proteome</keyword>
<comment type="caution">
    <text evidence="3">The sequence shown here is derived from an EMBL/GenBank/DDBJ whole genome shotgun (WGS) entry which is preliminary data.</text>
</comment>
<evidence type="ECO:0000256" key="1">
    <source>
        <dbReference type="SAM" id="MobiDB-lite"/>
    </source>
</evidence>
<gene>
    <name evidence="3" type="ORF">ACFSW4_02015</name>
</gene>
<keyword evidence="2" id="KW-0472">Membrane</keyword>
<feature type="transmembrane region" description="Helical" evidence="2">
    <location>
        <begin position="396"/>
        <end position="414"/>
    </location>
</feature>
<evidence type="ECO:0000256" key="2">
    <source>
        <dbReference type="SAM" id="Phobius"/>
    </source>
</evidence>
<name>A0ABW5Q7D2_9BACI</name>
<proteinExistence type="predicted"/>
<dbReference type="Proteomes" id="UP001597452">
    <property type="component" value="Unassembled WGS sequence"/>
</dbReference>
<evidence type="ECO:0000313" key="4">
    <source>
        <dbReference type="Proteomes" id="UP001597452"/>
    </source>
</evidence>
<feature type="region of interest" description="Disordered" evidence="1">
    <location>
        <begin position="355"/>
        <end position="391"/>
    </location>
</feature>
<keyword evidence="2" id="KW-0812">Transmembrane</keyword>
<feature type="compositionally biased region" description="Acidic residues" evidence="1">
    <location>
        <begin position="147"/>
        <end position="159"/>
    </location>
</feature>
<organism evidence="3 4">
    <name type="scientific">Piscibacillus salipiscarius</name>
    <dbReference type="NCBI Taxonomy" id="299480"/>
    <lineage>
        <taxon>Bacteria</taxon>
        <taxon>Bacillati</taxon>
        <taxon>Bacillota</taxon>
        <taxon>Bacilli</taxon>
        <taxon>Bacillales</taxon>
        <taxon>Bacillaceae</taxon>
        <taxon>Piscibacillus</taxon>
    </lineage>
</organism>
<accession>A0ABW5Q7D2</accession>
<keyword evidence="2" id="KW-1133">Transmembrane helix</keyword>